<evidence type="ECO:0000313" key="3">
    <source>
        <dbReference type="EnsemblFungi" id="EJT69290"/>
    </source>
</evidence>
<organism evidence="2">
    <name type="scientific">Gaeumannomyces tritici (strain R3-111a-1)</name>
    <name type="common">Wheat and barley take-all root rot fungus</name>
    <name type="synonym">Gaeumannomyces graminis var. tritici</name>
    <dbReference type="NCBI Taxonomy" id="644352"/>
    <lineage>
        <taxon>Eukaryota</taxon>
        <taxon>Fungi</taxon>
        <taxon>Dikarya</taxon>
        <taxon>Ascomycota</taxon>
        <taxon>Pezizomycotina</taxon>
        <taxon>Sordariomycetes</taxon>
        <taxon>Sordariomycetidae</taxon>
        <taxon>Magnaporthales</taxon>
        <taxon>Magnaporthaceae</taxon>
        <taxon>Gaeumannomyces</taxon>
    </lineage>
</organism>
<dbReference type="RefSeq" id="XP_009229075.1">
    <property type="nucleotide sequence ID" value="XM_009230811.1"/>
</dbReference>
<reference evidence="2" key="2">
    <citation type="submission" date="2010-07" db="EMBL/GenBank/DDBJ databases">
        <authorList>
            <consortium name="The Broad Institute Genome Sequencing Platform"/>
            <consortium name="Broad Institute Genome Sequencing Center for Infectious Disease"/>
            <person name="Ma L.-J."/>
            <person name="Dead R."/>
            <person name="Young S."/>
            <person name="Zeng Q."/>
            <person name="Koehrsen M."/>
            <person name="Alvarado L."/>
            <person name="Berlin A."/>
            <person name="Chapman S.B."/>
            <person name="Chen Z."/>
            <person name="Freedman E."/>
            <person name="Gellesch M."/>
            <person name="Goldberg J."/>
            <person name="Griggs A."/>
            <person name="Gujja S."/>
            <person name="Heilman E.R."/>
            <person name="Heiman D."/>
            <person name="Hepburn T."/>
            <person name="Howarth C."/>
            <person name="Jen D."/>
            <person name="Larson L."/>
            <person name="Mehta T."/>
            <person name="Neiman D."/>
            <person name="Pearson M."/>
            <person name="Roberts A."/>
            <person name="Saif S."/>
            <person name="Shea T."/>
            <person name="Shenoy N."/>
            <person name="Sisk P."/>
            <person name="Stolte C."/>
            <person name="Sykes S."/>
            <person name="Walk T."/>
            <person name="White J."/>
            <person name="Yandava C."/>
            <person name="Haas B."/>
            <person name="Nusbaum C."/>
            <person name="Birren B."/>
        </authorList>
    </citation>
    <scope>NUCLEOTIDE SEQUENCE</scope>
    <source>
        <strain evidence="2">R3-111a-1</strain>
    </source>
</reference>
<evidence type="ECO:0000313" key="4">
    <source>
        <dbReference type="Proteomes" id="UP000006039"/>
    </source>
</evidence>
<reference evidence="3" key="5">
    <citation type="submission" date="2018-04" db="UniProtKB">
        <authorList>
            <consortium name="EnsemblFungi"/>
        </authorList>
    </citation>
    <scope>IDENTIFICATION</scope>
    <source>
        <strain evidence="3">R3-111a-1</strain>
    </source>
</reference>
<name>J3PHD0_GAET3</name>
<gene>
    <name evidence="3" type="primary">20353367</name>
    <name evidence="2" type="ORF">GGTG_12909</name>
</gene>
<dbReference type="GeneID" id="20353367"/>
<sequence>MTGLLPYASRGVGLQHSLDRGLYWTQRLESRGWQPVAGLINNTITPQLHCPGPAGEGVAPGSFRGWQPTDSQQSLS</sequence>
<accession>J3PHD0</accession>
<proteinExistence type="predicted"/>
<dbReference type="EMBL" id="GL385404">
    <property type="protein sequence ID" value="EJT69290.1"/>
    <property type="molecule type" value="Genomic_DNA"/>
</dbReference>
<reference evidence="2" key="3">
    <citation type="submission" date="2010-09" db="EMBL/GenBank/DDBJ databases">
        <title>Annotation of Gaeumannomyces graminis var. tritici R3-111a-1.</title>
        <authorList>
            <consortium name="The Broad Institute Genome Sequencing Platform"/>
            <person name="Ma L.-J."/>
            <person name="Dead R."/>
            <person name="Young S.K."/>
            <person name="Zeng Q."/>
            <person name="Gargeya S."/>
            <person name="Fitzgerald M."/>
            <person name="Haas B."/>
            <person name="Abouelleil A."/>
            <person name="Alvarado L."/>
            <person name="Arachchi H.M."/>
            <person name="Berlin A."/>
            <person name="Brown A."/>
            <person name="Chapman S.B."/>
            <person name="Chen Z."/>
            <person name="Dunbar C."/>
            <person name="Freedman E."/>
            <person name="Gearin G."/>
            <person name="Gellesch M."/>
            <person name="Goldberg J."/>
            <person name="Griggs A."/>
            <person name="Gujja S."/>
            <person name="Heiman D."/>
            <person name="Howarth C."/>
            <person name="Larson L."/>
            <person name="Lui A."/>
            <person name="MacDonald P.J.P."/>
            <person name="Mehta T."/>
            <person name="Montmayeur A."/>
            <person name="Murphy C."/>
            <person name="Neiman D."/>
            <person name="Pearson M."/>
            <person name="Priest M."/>
            <person name="Roberts A."/>
            <person name="Saif S."/>
            <person name="Shea T."/>
            <person name="Shenoy N."/>
            <person name="Sisk P."/>
            <person name="Stolte C."/>
            <person name="Sykes S."/>
            <person name="Yandava C."/>
            <person name="Wortman J."/>
            <person name="Nusbaum C."/>
            <person name="Birren B."/>
        </authorList>
    </citation>
    <scope>NUCLEOTIDE SEQUENCE</scope>
    <source>
        <strain evidence="2">R3-111a-1</strain>
    </source>
</reference>
<dbReference type="AlphaFoldDB" id="J3PHD0"/>
<keyword evidence="4" id="KW-1185">Reference proteome</keyword>
<evidence type="ECO:0000256" key="1">
    <source>
        <dbReference type="SAM" id="MobiDB-lite"/>
    </source>
</evidence>
<evidence type="ECO:0000313" key="2">
    <source>
        <dbReference type="EMBL" id="EJT69290.1"/>
    </source>
</evidence>
<reference evidence="3" key="4">
    <citation type="journal article" date="2015" name="G3 (Bethesda)">
        <title>Genome sequences of three phytopathogenic species of the Magnaporthaceae family of fungi.</title>
        <authorList>
            <person name="Okagaki L.H."/>
            <person name="Nunes C.C."/>
            <person name="Sailsbery J."/>
            <person name="Clay B."/>
            <person name="Brown D."/>
            <person name="John T."/>
            <person name="Oh Y."/>
            <person name="Young N."/>
            <person name="Fitzgerald M."/>
            <person name="Haas B.J."/>
            <person name="Zeng Q."/>
            <person name="Young S."/>
            <person name="Adiconis X."/>
            <person name="Fan L."/>
            <person name="Levin J.Z."/>
            <person name="Mitchell T.K."/>
            <person name="Okubara P.A."/>
            <person name="Farman M.L."/>
            <person name="Kohn L.M."/>
            <person name="Birren B."/>
            <person name="Ma L.-J."/>
            <person name="Dean R.A."/>
        </authorList>
    </citation>
    <scope>NUCLEOTIDE SEQUENCE</scope>
    <source>
        <strain evidence="3">R3-111a-1</strain>
    </source>
</reference>
<dbReference type="HOGENOM" id="CLU_2654615_0_0_1"/>
<protein>
    <submittedName>
        <fullName evidence="2 3">Uncharacterized protein</fullName>
    </submittedName>
</protein>
<dbReference type="EnsemblFungi" id="EJT69290">
    <property type="protein sequence ID" value="EJT69290"/>
    <property type="gene ID" value="GGTG_12909"/>
</dbReference>
<feature type="region of interest" description="Disordered" evidence="1">
    <location>
        <begin position="52"/>
        <end position="76"/>
    </location>
</feature>
<dbReference type="Proteomes" id="UP000006039">
    <property type="component" value="Unassembled WGS sequence"/>
</dbReference>
<dbReference type="VEuPathDB" id="FungiDB:GGTG_12909"/>
<reference evidence="4" key="1">
    <citation type="submission" date="2010-07" db="EMBL/GenBank/DDBJ databases">
        <title>The genome sequence of Gaeumannomyces graminis var. tritici strain R3-111a-1.</title>
        <authorList>
            <consortium name="The Broad Institute Genome Sequencing Platform"/>
            <person name="Ma L.-J."/>
            <person name="Dead R."/>
            <person name="Young S."/>
            <person name="Zeng Q."/>
            <person name="Koehrsen M."/>
            <person name="Alvarado L."/>
            <person name="Berlin A."/>
            <person name="Chapman S.B."/>
            <person name="Chen Z."/>
            <person name="Freedman E."/>
            <person name="Gellesch M."/>
            <person name="Goldberg J."/>
            <person name="Griggs A."/>
            <person name="Gujja S."/>
            <person name="Heilman E.R."/>
            <person name="Heiman D."/>
            <person name="Hepburn T."/>
            <person name="Howarth C."/>
            <person name="Jen D."/>
            <person name="Larson L."/>
            <person name="Mehta T."/>
            <person name="Neiman D."/>
            <person name="Pearson M."/>
            <person name="Roberts A."/>
            <person name="Saif S."/>
            <person name="Shea T."/>
            <person name="Shenoy N."/>
            <person name="Sisk P."/>
            <person name="Stolte C."/>
            <person name="Sykes S."/>
            <person name="Walk T."/>
            <person name="White J."/>
            <person name="Yandava C."/>
            <person name="Haas B."/>
            <person name="Nusbaum C."/>
            <person name="Birren B."/>
        </authorList>
    </citation>
    <scope>NUCLEOTIDE SEQUENCE [LARGE SCALE GENOMIC DNA]</scope>
    <source>
        <strain evidence="4">R3-111a-1</strain>
    </source>
</reference>